<organism evidence="5 6">
    <name type="scientific">Fusibacter paucivorans</name>
    <dbReference type="NCBI Taxonomy" id="76009"/>
    <lineage>
        <taxon>Bacteria</taxon>
        <taxon>Bacillati</taxon>
        <taxon>Bacillota</taxon>
        <taxon>Clostridia</taxon>
        <taxon>Eubacteriales</taxon>
        <taxon>Eubacteriales Family XII. Incertae Sedis</taxon>
        <taxon>Fusibacter</taxon>
    </lineage>
</organism>
<dbReference type="EC" id="6.3.3.2" evidence="4"/>
<dbReference type="EMBL" id="JAHBCL010000015">
    <property type="protein sequence ID" value="MBS7527003.1"/>
    <property type="molecule type" value="Genomic_DNA"/>
</dbReference>
<evidence type="ECO:0000256" key="3">
    <source>
        <dbReference type="ARBA" id="ARBA00022840"/>
    </source>
</evidence>
<keyword evidence="2 4" id="KW-0547">Nucleotide-binding</keyword>
<dbReference type="InterPro" id="IPR024185">
    <property type="entry name" value="FTHF_cligase-like_sf"/>
</dbReference>
<keyword evidence="4" id="KW-0479">Metal-binding</keyword>
<dbReference type="PANTHER" id="PTHR23407:SF1">
    <property type="entry name" value="5-FORMYLTETRAHYDROFOLATE CYCLO-LIGASE"/>
    <property type="match status" value="1"/>
</dbReference>
<evidence type="ECO:0000256" key="4">
    <source>
        <dbReference type="RuleBase" id="RU361279"/>
    </source>
</evidence>
<protein>
    <recommendedName>
        <fullName evidence="4">5-formyltetrahydrofolate cyclo-ligase</fullName>
        <ecNumber evidence="4">6.3.3.2</ecNumber>
    </recommendedName>
</protein>
<dbReference type="PIRSF" id="PIRSF006806">
    <property type="entry name" value="FTHF_cligase"/>
    <property type="match status" value="1"/>
</dbReference>
<evidence type="ECO:0000256" key="2">
    <source>
        <dbReference type="ARBA" id="ARBA00022741"/>
    </source>
</evidence>
<dbReference type="NCBIfam" id="TIGR02727">
    <property type="entry name" value="MTHFS_bact"/>
    <property type="match status" value="1"/>
</dbReference>
<evidence type="ECO:0000313" key="6">
    <source>
        <dbReference type="Proteomes" id="UP000746471"/>
    </source>
</evidence>
<gene>
    <name evidence="5" type="ORF">KHM83_09955</name>
</gene>
<comment type="catalytic activity">
    <reaction evidence="4">
        <text>(6S)-5-formyl-5,6,7,8-tetrahydrofolate + ATP = (6R)-5,10-methenyltetrahydrofolate + ADP + phosphate</text>
        <dbReference type="Rhea" id="RHEA:10488"/>
        <dbReference type="ChEBI" id="CHEBI:30616"/>
        <dbReference type="ChEBI" id="CHEBI:43474"/>
        <dbReference type="ChEBI" id="CHEBI:57455"/>
        <dbReference type="ChEBI" id="CHEBI:57457"/>
        <dbReference type="ChEBI" id="CHEBI:456216"/>
        <dbReference type="EC" id="6.3.3.2"/>
    </reaction>
</comment>
<evidence type="ECO:0000256" key="1">
    <source>
        <dbReference type="ARBA" id="ARBA00010638"/>
    </source>
</evidence>
<comment type="caution">
    <text evidence="5">The sequence shown here is derived from an EMBL/GenBank/DDBJ whole genome shotgun (WGS) entry which is preliminary data.</text>
</comment>
<comment type="similarity">
    <text evidence="1 4">Belongs to the 5-formyltetrahydrofolate cyclo-ligase family.</text>
</comment>
<dbReference type="InterPro" id="IPR037171">
    <property type="entry name" value="NagB/RpiA_transferase-like"/>
</dbReference>
<proteinExistence type="inferred from homology"/>
<evidence type="ECO:0000313" key="5">
    <source>
        <dbReference type="EMBL" id="MBS7527003.1"/>
    </source>
</evidence>
<name>A0ABS5PPA4_9FIRM</name>
<keyword evidence="6" id="KW-1185">Reference proteome</keyword>
<dbReference type="InterPro" id="IPR002698">
    <property type="entry name" value="FTHF_cligase"/>
</dbReference>
<dbReference type="SUPFAM" id="SSF100950">
    <property type="entry name" value="NagB/RpiA/CoA transferase-like"/>
    <property type="match status" value="1"/>
</dbReference>
<accession>A0ABS5PPA4</accession>
<dbReference type="Pfam" id="PF01812">
    <property type="entry name" value="5-FTHF_cyc-lig"/>
    <property type="match status" value="1"/>
</dbReference>
<dbReference type="Proteomes" id="UP000746471">
    <property type="component" value="Unassembled WGS sequence"/>
</dbReference>
<keyword evidence="5" id="KW-0436">Ligase</keyword>
<comment type="cofactor">
    <cofactor evidence="4">
        <name>Mg(2+)</name>
        <dbReference type="ChEBI" id="CHEBI:18420"/>
    </cofactor>
</comment>
<reference evidence="5 6" key="1">
    <citation type="submission" date="2021-05" db="EMBL/GenBank/DDBJ databases">
        <title>Fusibacter ferrireducens sp. nov., an anaerobic, sulfur- and Fe-reducing bacterium isolated from the mangrove sediment.</title>
        <authorList>
            <person name="Qiu D."/>
        </authorList>
    </citation>
    <scope>NUCLEOTIDE SEQUENCE [LARGE SCALE GENOMIC DNA]</scope>
    <source>
        <strain evidence="5 6">DSM 12116</strain>
    </source>
</reference>
<keyword evidence="3 4" id="KW-0067">ATP-binding</keyword>
<dbReference type="GO" id="GO:0030272">
    <property type="term" value="F:5-formyltetrahydrofolate cyclo-ligase activity"/>
    <property type="evidence" value="ECO:0007669"/>
    <property type="project" value="UniProtKB-EC"/>
</dbReference>
<dbReference type="Gene3D" id="3.40.50.10420">
    <property type="entry name" value="NagB/RpiA/CoA transferase-like"/>
    <property type="match status" value="1"/>
</dbReference>
<sequence>MDKKQLRQQMIKKRNTLDANTLSTYSLSIAQHLSNLVFFNTARAVAGFVDFRNEVQMEPILQHLLNKSTPLMLPRISDDGTQMHFYQVDSLAHLVKSRLGIMEPDPQKCVLGDLSQLTLVLTPGVAFTRDGYRLGYGGGYYDRFFQSLGEDVLRIGLAFDLQIVQSIPVEPHDIRLHGYVTENGFNPVITI</sequence>
<dbReference type="RefSeq" id="WP_213236864.1">
    <property type="nucleotide sequence ID" value="NZ_JAHBCL010000015.1"/>
</dbReference>
<dbReference type="PANTHER" id="PTHR23407">
    <property type="entry name" value="ATPASE INHIBITOR/5-FORMYLTETRAHYDROFOLATE CYCLO-LIGASE"/>
    <property type="match status" value="1"/>
</dbReference>
<keyword evidence="4" id="KW-0460">Magnesium</keyword>